<name>A0A1T1D3R9_9SYNE</name>
<keyword evidence="4 9" id="KW-0479">Metal-binding</keyword>
<evidence type="ECO:0000256" key="7">
    <source>
        <dbReference type="ARBA" id="ARBA00022842"/>
    </source>
</evidence>
<evidence type="ECO:0000256" key="2">
    <source>
        <dbReference type="ARBA" id="ARBA00009959"/>
    </source>
</evidence>
<organism evidence="11 12">
    <name type="scientific">Candidatus Synechococcus spongiarum LMB bulk15M</name>
    <dbReference type="NCBI Taxonomy" id="1943582"/>
    <lineage>
        <taxon>Bacteria</taxon>
        <taxon>Bacillati</taxon>
        <taxon>Cyanobacteriota</taxon>
        <taxon>Cyanophyceae</taxon>
        <taxon>Synechococcales</taxon>
        <taxon>Synechococcaceae</taxon>
        <taxon>Synechococcus</taxon>
    </lineage>
</organism>
<keyword evidence="6 9" id="KW-0378">Hydrolase</keyword>
<dbReference type="InterPro" id="IPR019199">
    <property type="entry name" value="Virulence_VapD/CRISPR_Cas2"/>
</dbReference>
<dbReference type="NCBIfam" id="TIGR01573">
    <property type="entry name" value="cas2"/>
    <property type="match status" value="1"/>
</dbReference>
<protein>
    <recommendedName>
        <fullName evidence="9">CRISPR-associated endoribonuclease Cas2</fullName>
        <ecNumber evidence="9">3.1.-.-</ecNumber>
    </recommendedName>
</protein>
<keyword evidence="8 9" id="KW-0051">Antiviral defense</keyword>
<dbReference type="GO" id="GO:0016787">
    <property type="term" value="F:hydrolase activity"/>
    <property type="evidence" value="ECO:0007669"/>
    <property type="project" value="UniProtKB-KW"/>
</dbReference>
<proteinExistence type="inferred from homology"/>
<dbReference type="Proteomes" id="UP000242636">
    <property type="component" value="Unassembled WGS sequence"/>
</dbReference>
<dbReference type="EMBL" id="MWLD01000007">
    <property type="protein sequence ID" value="OOV35450.1"/>
    <property type="molecule type" value="Genomic_DNA"/>
</dbReference>
<dbReference type="CDD" id="cd09725">
    <property type="entry name" value="Cas2_I_II_III"/>
    <property type="match status" value="1"/>
</dbReference>
<evidence type="ECO:0000256" key="3">
    <source>
        <dbReference type="ARBA" id="ARBA00022722"/>
    </source>
</evidence>
<reference evidence="11 12" key="1">
    <citation type="submission" date="2017-02" db="EMBL/GenBank/DDBJ databases">
        <title>Draft Genome Sequences of 'Candidatus Synechococcus spongiarum', Cyanobacterial Symbionts of the Mediterranean Sponge Aplysina aerophoba from two locations.</title>
        <authorList>
            <person name="Slaby B.M."/>
            <person name="Hentschel U."/>
        </authorList>
    </citation>
    <scope>NUCLEOTIDE SEQUENCE [LARGE SCALE GENOMIC DNA]</scope>
    <source>
        <strain evidence="11">LMB bulk15M</strain>
    </source>
</reference>
<evidence type="ECO:0000256" key="8">
    <source>
        <dbReference type="ARBA" id="ARBA00023118"/>
    </source>
</evidence>
<dbReference type="InterPro" id="IPR021127">
    <property type="entry name" value="CRISPR_associated_Cas2"/>
</dbReference>
<keyword evidence="7 9" id="KW-0460">Magnesium</keyword>
<dbReference type="PIRSF" id="PIRSF032582">
    <property type="entry name" value="Cas2"/>
    <property type="match status" value="1"/>
</dbReference>
<dbReference type="PANTHER" id="PTHR34405:SF3">
    <property type="entry name" value="CRISPR-ASSOCIATED ENDORIBONUCLEASE CAS2 3"/>
    <property type="match status" value="1"/>
</dbReference>
<keyword evidence="5 9" id="KW-0255">Endonuclease</keyword>
<evidence type="ECO:0000256" key="6">
    <source>
        <dbReference type="ARBA" id="ARBA00022801"/>
    </source>
</evidence>
<dbReference type="GO" id="GO:0051607">
    <property type="term" value="P:defense response to virus"/>
    <property type="evidence" value="ECO:0007669"/>
    <property type="project" value="UniProtKB-UniRule"/>
</dbReference>
<dbReference type="HAMAP" id="MF_01471">
    <property type="entry name" value="Cas2"/>
    <property type="match status" value="1"/>
</dbReference>
<evidence type="ECO:0000256" key="9">
    <source>
        <dbReference type="HAMAP-Rule" id="MF_01471"/>
    </source>
</evidence>
<evidence type="ECO:0000256" key="4">
    <source>
        <dbReference type="ARBA" id="ARBA00022723"/>
    </source>
</evidence>
<evidence type="ECO:0000313" key="11">
    <source>
        <dbReference type="EMBL" id="OOV35450.1"/>
    </source>
</evidence>
<dbReference type="PANTHER" id="PTHR34405">
    <property type="entry name" value="CRISPR-ASSOCIATED ENDORIBONUCLEASE CAS2"/>
    <property type="match status" value="1"/>
</dbReference>
<dbReference type="GO" id="GO:0046872">
    <property type="term" value="F:metal ion binding"/>
    <property type="evidence" value="ECO:0007669"/>
    <property type="project" value="UniProtKB-UniRule"/>
</dbReference>
<dbReference type="SUPFAM" id="SSF143430">
    <property type="entry name" value="TTP0101/SSO1404-like"/>
    <property type="match status" value="1"/>
</dbReference>
<comment type="caution">
    <text evidence="11">The sequence shown here is derived from an EMBL/GenBank/DDBJ whole genome shotgun (WGS) entry which is preliminary data.</text>
</comment>
<dbReference type="GO" id="GO:0043571">
    <property type="term" value="P:maintenance of CRISPR repeat elements"/>
    <property type="evidence" value="ECO:0007669"/>
    <property type="project" value="UniProtKB-UniRule"/>
</dbReference>
<gene>
    <name evidence="9" type="primary">cas2</name>
    <name evidence="11" type="ORF">BV61_00735</name>
</gene>
<evidence type="ECO:0000256" key="5">
    <source>
        <dbReference type="ARBA" id="ARBA00022759"/>
    </source>
</evidence>
<accession>A0A1T1D3R9</accession>
<dbReference type="EC" id="3.1.-.-" evidence="9"/>
<keyword evidence="3 9" id="KW-0540">Nuclease</keyword>
<dbReference type="AlphaFoldDB" id="A0A1T1D3R9"/>
<evidence type="ECO:0000256" key="10">
    <source>
        <dbReference type="PIRNR" id="PIRNR032582"/>
    </source>
</evidence>
<comment type="similarity">
    <text evidence="2 9 10">Belongs to the CRISPR-associated endoribonuclease Cas2 protein family.</text>
</comment>
<comment type="function">
    <text evidence="9">CRISPR (clustered regularly interspaced short palindromic repeat), is an adaptive immune system that provides protection against mobile genetic elements (viruses, transposable elements and conjugative plasmids). CRISPR clusters contain sequences complementary to antecedent mobile elements and target invading nucleic acids. CRISPR clusters are transcribed and processed into CRISPR RNA (crRNA). Functions as a ssRNA-specific endoribonuclease. Involved in the integration of spacer DNA into the CRISPR cassette.</text>
</comment>
<dbReference type="Pfam" id="PF09827">
    <property type="entry name" value="CRISPR_Cas2"/>
    <property type="match status" value="1"/>
</dbReference>
<evidence type="ECO:0000313" key="12">
    <source>
        <dbReference type="Proteomes" id="UP000242636"/>
    </source>
</evidence>
<keyword evidence="12" id="KW-1185">Reference proteome</keyword>
<sequence>MDVLLTYDIADTSKSGAARLRRLSAVCERYGQRIQFSVFQFRFSPTRLARLISEVEDVIDHQQDSVILYRFPDNIEKFANHLGRPQQKGLGEPWMV</sequence>
<comment type="subunit">
    <text evidence="9">Homodimer, forms a heterotetramer with a Cas1 homodimer.</text>
</comment>
<dbReference type="GO" id="GO:0004521">
    <property type="term" value="F:RNA endonuclease activity"/>
    <property type="evidence" value="ECO:0007669"/>
    <property type="project" value="UniProtKB-UniRule"/>
</dbReference>
<evidence type="ECO:0000256" key="1">
    <source>
        <dbReference type="ARBA" id="ARBA00001946"/>
    </source>
</evidence>
<dbReference type="Gene3D" id="3.30.70.240">
    <property type="match status" value="1"/>
</dbReference>
<comment type="cofactor">
    <cofactor evidence="1 9">
        <name>Mg(2+)</name>
        <dbReference type="ChEBI" id="CHEBI:18420"/>
    </cofactor>
</comment>
<feature type="binding site" evidence="9">
    <location>
        <position position="8"/>
    </location>
    <ligand>
        <name>Mg(2+)</name>
        <dbReference type="ChEBI" id="CHEBI:18420"/>
        <note>catalytic</note>
    </ligand>
</feature>